<dbReference type="eggNOG" id="COG3931">
    <property type="taxonomic scope" value="Bacteria"/>
</dbReference>
<evidence type="ECO:0000313" key="2">
    <source>
        <dbReference type="Proteomes" id="UP000005307"/>
    </source>
</evidence>
<dbReference type="PIRSF" id="PIRSF029730">
    <property type="entry name" value="UCP029730"/>
    <property type="match status" value="1"/>
</dbReference>
<evidence type="ECO:0000313" key="1">
    <source>
        <dbReference type="EMBL" id="AGI68090.1"/>
    </source>
</evidence>
<gene>
    <name evidence="1" type="ORF">OAN307_c24840</name>
</gene>
<dbReference type="Gene3D" id="3.40.630.40">
    <property type="entry name" value="Zn-dependent exopeptidases"/>
    <property type="match status" value="1"/>
</dbReference>
<dbReference type="AlphaFoldDB" id="M9RE56"/>
<keyword evidence="1" id="KW-0378">Hydrolase</keyword>
<dbReference type="OrthoDB" id="9815326at2"/>
<dbReference type="STRING" id="391626.OAN307_c24840"/>
<proteinExistence type="predicted"/>
<dbReference type="EMBL" id="CP003740">
    <property type="protein sequence ID" value="AGI68090.1"/>
    <property type="molecule type" value="Genomic_DNA"/>
</dbReference>
<name>M9RE56_9RHOB</name>
<dbReference type="KEGG" id="oat:OAN307_c24840"/>
<protein>
    <submittedName>
        <fullName evidence="1">Putative N-formylglutamate amidohydrolase</fullName>
    </submittedName>
</protein>
<dbReference type="Pfam" id="PF05013">
    <property type="entry name" value="FGase"/>
    <property type="match status" value="1"/>
</dbReference>
<sequence length="254" mass="27669">MQPAIPHDPVLVLNPEGRSRVVVVCEHASRFIPPVFDRLGLDDAALKSHIAWDPGAVDVAHGLAKCLNAKLITSNVSRLVFDCNRPPYAHDAIPVRSEKINVPGNVNLTAAQRDNRTISYYDPFRTCLAAVIAATPDPIIITVHSFTPIYHGTPRTVEIGILHDSDDRLANAMKQIGTSYTNLKVAINDPYGPEDGVTHTLKEHAIKSGHLNVMLEIRNDLIADANHQDAMAECLAKWLSAALAILDVTEGVKC</sequence>
<dbReference type="InterPro" id="IPR007709">
    <property type="entry name" value="N-FG_amidohydro"/>
</dbReference>
<accession>M9RE56</accession>
<reference evidence="1 2" key="1">
    <citation type="journal article" date="2013" name="PLoS ONE">
        <title>Poles Apart: Arctic and Antarctic Octadecabacter strains Share High Genome Plasticity and a New Type of Xanthorhodopsin.</title>
        <authorList>
            <person name="Vollmers J."/>
            <person name="Voget S."/>
            <person name="Dietrich S."/>
            <person name="Gollnow K."/>
            <person name="Smits M."/>
            <person name="Meyer K."/>
            <person name="Brinkhoff T."/>
            <person name="Simon M."/>
            <person name="Daniel R."/>
        </authorList>
    </citation>
    <scope>NUCLEOTIDE SEQUENCE [LARGE SCALE GENOMIC DNA]</scope>
    <source>
        <strain evidence="1 2">307</strain>
    </source>
</reference>
<dbReference type="Proteomes" id="UP000005307">
    <property type="component" value="Chromosome"/>
</dbReference>
<dbReference type="RefSeq" id="WP_015500108.1">
    <property type="nucleotide sequence ID" value="NC_020911.1"/>
</dbReference>
<dbReference type="SUPFAM" id="SSF53187">
    <property type="entry name" value="Zn-dependent exopeptidases"/>
    <property type="match status" value="1"/>
</dbReference>
<organism evidence="1 2">
    <name type="scientific">Octadecabacter antarcticus 307</name>
    <dbReference type="NCBI Taxonomy" id="391626"/>
    <lineage>
        <taxon>Bacteria</taxon>
        <taxon>Pseudomonadati</taxon>
        <taxon>Pseudomonadota</taxon>
        <taxon>Alphaproteobacteria</taxon>
        <taxon>Rhodobacterales</taxon>
        <taxon>Roseobacteraceae</taxon>
        <taxon>Octadecabacter</taxon>
    </lineage>
</organism>
<dbReference type="InterPro" id="IPR011227">
    <property type="entry name" value="UCP029730"/>
</dbReference>
<keyword evidence="2" id="KW-1185">Reference proteome</keyword>
<dbReference type="HOGENOM" id="CLU_079628_0_0_5"/>
<dbReference type="GO" id="GO:0016787">
    <property type="term" value="F:hydrolase activity"/>
    <property type="evidence" value="ECO:0007669"/>
    <property type="project" value="UniProtKB-KW"/>
</dbReference>